<comment type="caution">
    <text evidence="9">The sequence shown here is derived from an EMBL/GenBank/DDBJ whole genome shotgun (WGS) entry which is preliminary data.</text>
</comment>
<feature type="active site" description="Proton acceptor" evidence="6">
    <location>
        <position position="458"/>
    </location>
</feature>
<protein>
    <submittedName>
        <fullName evidence="9">Alcohol oxidase</fullName>
    </submittedName>
</protein>
<dbReference type="Gene3D" id="3.50.50.60">
    <property type="entry name" value="FAD/NAD(P)-binding domain"/>
    <property type="match status" value="1"/>
</dbReference>
<dbReference type="Gene3D" id="3.30.560.10">
    <property type="entry name" value="Glucose Oxidase, domain 3"/>
    <property type="match status" value="1"/>
</dbReference>
<keyword evidence="3" id="KW-0285">Flavoprotein</keyword>
<dbReference type="InterPro" id="IPR000172">
    <property type="entry name" value="GMC_OxRdtase_N"/>
</dbReference>
<dbReference type="Pfam" id="PF00732">
    <property type="entry name" value="GMC_oxred_N"/>
    <property type="match status" value="1"/>
</dbReference>
<organism evidence="9 10">
    <name type="scientific">Lyophyllum shimeji</name>
    <name type="common">Hon-shimeji</name>
    <name type="synonym">Tricholoma shimeji</name>
    <dbReference type="NCBI Taxonomy" id="47721"/>
    <lineage>
        <taxon>Eukaryota</taxon>
        <taxon>Fungi</taxon>
        <taxon>Dikarya</taxon>
        <taxon>Basidiomycota</taxon>
        <taxon>Agaricomycotina</taxon>
        <taxon>Agaricomycetes</taxon>
        <taxon>Agaricomycetidae</taxon>
        <taxon>Agaricales</taxon>
        <taxon>Tricholomatineae</taxon>
        <taxon>Lyophyllaceae</taxon>
        <taxon>Lyophyllum</taxon>
    </lineage>
</organism>
<feature type="active site" description="Proton donor" evidence="6">
    <location>
        <position position="415"/>
    </location>
</feature>
<evidence type="ECO:0000256" key="4">
    <source>
        <dbReference type="ARBA" id="ARBA00022827"/>
    </source>
</evidence>
<keyword evidence="5" id="KW-0560">Oxidoreductase</keyword>
<evidence type="ECO:0000313" key="10">
    <source>
        <dbReference type="Proteomes" id="UP001063166"/>
    </source>
</evidence>
<dbReference type="SUPFAM" id="SSF54373">
    <property type="entry name" value="FAD-linked reductases, C-terminal domain"/>
    <property type="match status" value="1"/>
</dbReference>
<evidence type="ECO:0000259" key="7">
    <source>
        <dbReference type="Pfam" id="PF00732"/>
    </source>
</evidence>
<feature type="domain" description="Glucose-methanol-choline oxidoreductase N-terminal" evidence="7">
    <location>
        <begin position="9"/>
        <end position="212"/>
    </location>
</feature>
<dbReference type="PANTHER" id="PTHR11552">
    <property type="entry name" value="GLUCOSE-METHANOL-CHOLINE GMC OXIDOREDUCTASE"/>
    <property type="match status" value="1"/>
</dbReference>
<dbReference type="Proteomes" id="UP001063166">
    <property type="component" value="Unassembled WGS sequence"/>
</dbReference>
<feature type="domain" description="Glucose-methanol-choline oxidoreductase C-terminal" evidence="8">
    <location>
        <begin position="333"/>
        <end position="467"/>
    </location>
</feature>
<gene>
    <name evidence="9" type="ORF">LshimejAT787_1000820</name>
</gene>
<comment type="cofactor">
    <cofactor evidence="1">
        <name>FAD</name>
        <dbReference type="ChEBI" id="CHEBI:57692"/>
    </cofactor>
</comment>
<dbReference type="Pfam" id="PF05199">
    <property type="entry name" value="GMC_oxred_C"/>
    <property type="match status" value="1"/>
</dbReference>
<evidence type="ECO:0000259" key="8">
    <source>
        <dbReference type="Pfam" id="PF05199"/>
    </source>
</evidence>
<evidence type="ECO:0000256" key="3">
    <source>
        <dbReference type="ARBA" id="ARBA00022630"/>
    </source>
</evidence>
<name>A0A9P3PRM7_LYOSH</name>
<sequence>MTNDDSAAAKKWGWDQFYIAMKKSETFTPPRDEVAEIGNITWSASTHGTQGPMDASYPAIMMSQVGEWASGLDALGLPALKEPNGGKTLGSLVGPSWINPSNWTRSYSKSAYLDPALSRANLAVLVNSTATRIIFTNGSDDLTATAVEFASSRDGPRKTVSVAKEVIISAGVVGSPQLLMLSGVGPKDALEAAGVPSRVDLPGVGQHVQDHLTAAVVWNSTAETAGDIQRAGSDFAKLNEFLSFVNSATAFANLTRLFGPEGAAAFQKAVVEGLTDSAGTLVPSTSPEVVQGYKIIYSTIANKIFTTDVAVIELLLALNSPGEVGVQAAMQHPLSQGRLYINSSSAFDPPIIDPQYFSHWADLTIMREGIKLVRTLKDTKPFNSSLGNETVPGPSVVTDEDLDAWIINQASTQYHPIASCAMLPRSQGGVVNAKLQVYGLGNVRVVDSSVFPFEFAAHVGASTYGLAEQASGIILADNKLRSDAVKVSVAGGYMGNPLDDIYPPL</sequence>
<proteinExistence type="inferred from homology"/>
<evidence type="ECO:0000256" key="6">
    <source>
        <dbReference type="PIRSR" id="PIRSR000137-1"/>
    </source>
</evidence>
<keyword evidence="4" id="KW-0274">FAD</keyword>
<evidence type="ECO:0000256" key="2">
    <source>
        <dbReference type="ARBA" id="ARBA00010790"/>
    </source>
</evidence>
<dbReference type="PIRSF" id="PIRSF000137">
    <property type="entry name" value="Alcohol_oxidase"/>
    <property type="match status" value="1"/>
</dbReference>
<dbReference type="AlphaFoldDB" id="A0A9P3PRM7"/>
<dbReference type="InterPro" id="IPR012132">
    <property type="entry name" value="GMC_OxRdtase"/>
</dbReference>
<evidence type="ECO:0000256" key="5">
    <source>
        <dbReference type="ARBA" id="ARBA00023002"/>
    </source>
</evidence>
<reference evidence="9" key="1">
    <citation type="submission" date="2022-07" db="EMBL/GenBank/DDBJ databases">
        <title>The genome of Lyophyllum shimeji provides insight into the initial evolution of ectomycorrhizal fungal genome.</title>
        <authorList>
            <person name="Kobayashi Y."/>
            <person name="Shibata T."/>
            <person name="Hirakawa H."/>
            <person name="Shigenobu S."/>
            <person name="Nishiyama T."/>
            <person name="Yamada A."/>
            <person name="Hasebe M."/>
            <person name="Kawaguchi M."/>
        </authorList>
    </citation>
    <scope>NUCLEOTIDE SEQUENCE</scope>
    <source>
        <strain evidence="9">AT787</strain>
    </source>
</reference>
<dbReference type="OrthoDB" id="269227at2759"/>
<dbReference type="InterPro" id="IPR027424">
    <property type="entry name" value="Glucose_Oxidase_domain_2"/>
</dbReference>
<dbReference type="EMBL" id="BRPK01000010">
    <property type="protein sequence ID" value="GLB41482.1"/>
    <property type="molecule type" value="Genomic_DNA"/>
</dbReference>
<comment type="similarity">
    <text evidence="2">Belongs to the GMC oxidoreductase family.</text>
</comment>
<dbReference type="SUPFAM" id="SSF51905">
    <property type="entry name" value="FAD/NAD(P)-binding domain"/>
    <property type="match status" value="1"/>
</dbReference>
<dbReference type="PANTHER" id="PTHR11552:SF218">
    <property type="entry name" value="GLUCOSE-METHANOL-CHOLINE OXIDOREDUCTASE N-TERMINAL DOMAIN-CONTAINING PROTEIN"/>
    <property type="match status" value="1"/>
</dbReference>
<keyword evidence="10" id="KW-1185">Reference proteome</keyword>
<evidence type="ECO:0000256" key="1">
    <source>
        <dbReference type="ARBA" id="ARBA00001974"/>
    </source>
</evidence>
<dbReference type="GO" id="GO:0016614">
    <property type="term" value="F:oxidoreductase activity, acting on CH-OH group of donors"/>
    <property type="evidence" value="ECO:0007669"/>
    <property type="project" value="InterPro"/>
</dbReference>
<accession>A0A9P3PRM7</accession>
<dbReference type="InterPro" id="IPR036188">
    <property type="entry name" value="FAD/NAD-bd_sf"/>
</dbReference>
<dbReference type="InterPro" id="IPR007867">
    <property type="entry name" value="GMC_OxRtase_C"/>
</dbReference>
<dbReference type="Gene3D" id="4.10.450.10">
    <property type="entry name" value="Glucose Oxidase, domain 2"/>
    <property type="match status" value="1"/>
</dbReference>
<dbReference type="GO" id="GO:0050660">
    <property type="term" value="F:flavin adenine dinucleotide binding"/>
    <property type="evidence" value="ECO:0007669"/>
    <property type="project" value="InterPro"/>
</dbReference>
<evidence type="ECO:0000313" key="9">
    <source>
        <dbReference type="EMBL" id="GLB41482.1"/>
    </source>
</evidence>